<evidence type="ECO:0000259" key="3">
    <source>
        <dbReference type="SMART" id="SM00822"/>
    </source>
</evidence>
<dbReference type="InterPro" id="IPR057326">
    <property type="entry name" value="KR_dom"/>
</dbReference>
<dbReference type="FunFam" id="3.40.50.720:FF:000084">
    <property type="entry name" value="Short-chain dehydrogenase reductase"/>
    <property type="match status" value="1"/>
</dbReference>
<evidence type="ECO:0000313" key="5">
    <source>
        <dbReference type="Proteomes" id="UP000199413"/>
    </source>
</evidence>
<dbReference type="CDD" id="cd05233">
    <property type="entry name" value="SDR_c"/>
    <property type="match status" value="1"/>
</dbReference>
<dbReference type="Proteomes" id="UP000199413">
    <property type="component" value="Unassembled WGS sequence"/>
</dbReference>
<reference evidence="5" key="1">
    <citation type="submission" date="2016-06" db="EMBL/GenBank/DDBJ databases">
        <authorList>
            <person name="Varghese N."/>
            <person name="Submissions Spin"/>
        </authorList>
    </citation>
    <scope>NUCLEOTIDE SEQUENCE [LARGE SCALE GENOMIC DNA]</scope>
    <source>
        <strain evidence="5">DSM 45431</strain>
    </source>
</reference>
<dbReference type="InterPro" id="IPR036291">
    <property type="entry name" value="NAD(P)-bd_dom_sf"/>
</dbReference>
<dbReference type="InterPro" id="IPR002347">
    <property type="entry name" value="SDR_fam"/>
</dbReference>
<dbReference type="Pfam" id="PF13561">
    <property type="entry name" value="adh_short_C2"/>
    <property type="match status" value="1"/>
</dbReference>
<evidence type="ECO:0000256" key="2">
    <source>
        <dbReference type="ARBA" id="ARBA00023002"/>
    </source>
</evidence>
<evidence type="ECO:0000256" key="1">
    <source>
        <dbReference type="ARBA" id="ARBA00006484"/>
    </source>
</evidence>
<dbReference type="PANTHER" id="PTHR42760">
    <property type="entry name" value="SHORT-CHAIN DEHYDROGENASES/REDUCTASES FAMILY MEMBER"/>
    <property type="match status" value="1"/>
</dbReference>
<dbReference type="SMART" id="SM00822">
    <property type="entry name" value="PKS_KR"/>
    <property type="match status" value="1"/>
</dbReference>
<organism evidence="4 5">
    <name type="scientific">Micromonospora rhizosphaerae</name>
    <dbReference type="NCBI Taxonomy" id="568872"/>
    <lineage>
        <taxon>Bacteria</taxon>
        <taxon>Bacillati</taxon>
        <taxon>Actinomycetota</taxon>
        <taxon>Actinomycetes</taxon>
        <taxon>Micromonosporales</taxon>
        <taxon>Micromonosporaceae</taxon>
        <taxon>Micromonospora</taxon>
    </lineage>
</organism>
<protein>
    <submittedName>
        <fullName evidence="4">3-oxoacyl-[acyl-carrier protein] reductase</fullName>
    </submittedName>
</protein>
<dbReference type="GO" id="GO:0016616">
    <property type="term" value="F:oxidoreductase activity, acting on the CH-OH group of donors, NAD or NADP as acceptor"/>
    <property type="evidence" value="ECO:0007669"/>
    <property type="project" value="UniProtKB-ARBA"/>
</dbReference>
<dbReference type="STRING" id="568872.GA0070624_5566"/>
<dbReference type="PANTHER" id="PTHR42760:SF123">
    <property type="entry name" value="OXIDOREDUCTASE"/>
    <property type="match status" value="1"/>
</dbReference>
<comment type="similarity">
    <text evidence="1">Belongs to the short-chain dehydrogenases/reductases (SDR) family.</text>
</comment>
<dbReference type="EMBL" id="FMHV01000002">
    <property type="protein sequence ID" value="SCL36488.1"/>
    <property type="molecule type" value="Genomic_DNA"/>
</dbReference>
<keyword evidence="5" id="KW-1185">Reference proteome</keyword>
<dbReference type="AlphaFoldDB" id="A0A1C6T3X9"/>
<feature type="domain" description="Ketoreductase" evidence="3">
    <location>
        <begin position="10"/>
        <end position="206"/>
    </location>
</feature>
<evidence type="ECO:0000313" key="4">
    <source>
        <dbReference type="EMBL" id="SCL36488.1"/>
    </source>
</evidence>
<dbReference type="Gene3D" id="3.40.50.720">
    <property type="entry name" value="NAD(P)-binding Rossmann-like Domain"/>
    <property type="match status" value="1"/>
</dbReference>
<gene>
    <name evidence="4" type="ORF">GA0070624_5566</name>
</gene>
<keyword evidence="2" id="KW-0560">Oxidoreductase</keyword>
<dbReference type="PRINTS" id="PR00081">
    <property type="entry name" value="GDHRDH"/>
</dbReference>
<dbReference type="SUPFAM" id="SSF51735">
    <property type="entry name" value="NAD(P)-binding Rossmann-fold domains"/>
    <property type="match status" value="1"/>
</dbReference>
<sequence>MARWPRFRGRTAVVTGGSGGIGRAICDGLAAEGAAVAVVDVNRPAVDVTVEALRVEHAVEAAGFVVDVRDPGAVTTLMREVHERLGGPHVLVTLAGGSLGTPRDLAEIEPEHVDLVIDVNVKGTLYCCQAAVPYLVAAGGGSIVTTSSIGGRQPSPVTGVPYATSKAAVLGLTRRLAREVGPQGVRVNAVAPGLFLTGRLQGMYDAMPSAERDEVLDAIPLRRFPDLREAVDPILFLCSEEASYITGVVLDVNGGRFMPL</sequence>
<name>A0A1C6T3X9_9ACTN</name>
<dbReference type="OrthoDB" id="9803333at2"/>
<dbReference type="GO" id="GO:0030497">
    <property type="term" value="P:fatty acid elongation"/>
    <property type="evidence" value="ECO:0007669"/>
    <property type="project" value="TreeGrafter"/>
</dbReference>
<accession>A0A1C6T3X9</accession>
<dbReference type="PRINTS" id="PR00080">
    <property type="entry name" value="SDRFAMILY"/>
</dbReference>
<proteinExistence type="inferred from homology"/>